<name>A0A918GQX4_9PSEU</name>
<evidence type="ECO:0000313" key="10">
    <source>
        <dbReference type="Proteomes" id="UP000660680"/>
    </source>
</evidence>
<comment type="caution">
    <text evidence="9">The sequence shown here is derived from an EMBL/GenBank/DDBJ whole genome shotgun (WGS) entry which is preliminary data.</text>
</comment>
<dbReference type="Pfam" id="PF08376">
    <property type="entry name" value="NIT"/>
    <property type="match status" value="1"/>
</dbReference>
<feature type="compositionally biased region" description="Acidic residues" evidence="6">
    <location>
        <begin position="719"/>
        <end position="735"/>
    </location>
</feature>
<dbReference type="SUPFAM" id="SSF55874">
    <property type="entry name" value="ATPase domain of HSP90 chaperone/DNA topoisomerase II/histidine kinase"/>
    <property type="match status" value="1"/>
</dbReference>
<dbReference type="GO" id="GO:0004673">
    <property type="term" value="F:protein histidine kinase activity"/>
    <property type="evidence" value="ECO:0007669"/>
    <property type="project" value="UniProtKB-EC"/>
</dbReference>
<reference evidence="9" key="2">
    <citation type="submission" date="2020-09" db="EMBL/GenBank/DDBJ databases">
        <authorList>
            <person name="Sun Q."/>
            <person name="Ohkuma M."/>
        </authorList>
    </citation>
    <scope>NUCLEOTIDE SEQUENCE</scope>
    <source>
        <strain evidence="9">JCM 3276</strain>
    </source>
</reference>
<keyword evidence="7" id="KW-1133">Transmembrane helix</keyword>
<dbReference type="EC" id="2.7.13.3" evidence="2"/>
<dbReference type="GO" id="GO:0005886">
    <property type="term" value="C:plasma membrane"/>
    <property type="evidence" value="ECO:0007669"/>
    <property type="project" value="TreeGrafter"/>
</dbReference>
<evidence type="ECO:0000256" key="3">
    <source>
        <dbReference type="ARBA" id="ARBA00022553"/>
    </source>
</evidence>
<proteinExistence type="predicted"/>
<dbReference type="InterPro" id="IPR003594">
    <property type="entry name" value="HATPase_dom"/>
</dbReference>
<feature type="compositionally biased region" description="Basic and acidic residues" evidence="6">
    <location>
        <begin position="677"/>
        <end position="693"/>
    </location>
</feature>
<organism evidence="9 10">
    <name type="scientific">Actinokineospora fastidiosa</name>
    <dbReference type="NCBI Taxonomy" id="1816"/>
    <lineage>
        <taxon>Bacteria</taxon>
        <taxon>Bacillati</taxon>
        <taxon>Actinomycetota</taxon>
        <taxon>Actinomycetes</taxon>
        <taxon>Pseudonocardiales</taxon>
        <taxon>Pseudonocardiaceae</taxon>
        <taxon>Actinokineospora</taxon>
    </lineage>
</organism>
<dbReference type="AlphaFoldDB" id="A0A918GQX4"/>
<feature type="domain" description="Histidine kinase/HSP90-like ATPase" evidence="8">
    <location>
        <begin position="555"/>
        <end position="667"/>
    </location>
</feature>
<feature type="compositionally biased region" description="Basic and acidic residues" evidence="6">
    <location>
        <begin position="833"/>
        <end position="843"/>
    </location>
</feature>
<evidence type="ECO:0000256" key="7">
    <source>
        <dbReference type="SAM" id="Phobius"/>
    </source>
</evidence>
<dbReference type="PANTHER" id="PTHR45436:SF5">
    <property type="entry name" value="SENSOR HISTIDINE KINASE TRCS"/>
    <property type="match status" value="1"/>
</dbReference>
<keyword evidence="5 9" id="KW-0418">Kinase</keyword>
<keyword evidence="10" id="KW-1185">Reference proteome</keyword>
<sequence length="843" mass="92411">MKLGWLEKGNVKLTSGPQQPGDTRATTTIRSRLTGVVVFPSVILLVMWAVFSSYTVFDAIYLKAVTSGVKDASIPALNTFSAVQRERQLTMTVLYSNNDDTVGLENQQRATDRAVRELQTAMAELSANAPTEVTVKVEALTEVLGPLDQRRAQVSAGNADPDEIYRYYNSLLDAAHGLFDTQARIVPDPVVLQEAIDAVGLFRAGDFMSRASSVASAAIAAGKFTPAQHVEFTSLVGSYRTQLAAIAPTATDQVRDHYRELTGSDTWQQLGAAENRLIGAAAPPPPPENGENGEDTVEPTVPVSAAQWQELTTRVSEELIKLTTEQSNAAVQLGLDRADEQFTEVIIGSLIALLAVVTGIVVAMRISRRLVNKALVTRLEQLKTDSLRLAHERLPSLVDRLRQGDRVDVAAEVPPLDYGTDEIGQVADAFNAAQYTAVAAAVKESQAREGVNRVFLGIAHRHQGLVHRQLKILDRMEREEENPEHLDSLFQLDHLATRARRNAENLIILAGEQPGRQWRKPVRLLDILRAAVAETEQYVRVRVNQVPDVSLHGVAVADTIHLVAELVDNAASFSPPRSQVEVYTSQVSGGVVVEIEDHGLGMAPEDRDQHNRMLAHPPEFDAMALRGESRLGLFVVARLAARRSIRVELRESPYGGTVALVFLPAEIVAETAEYPAEPERPSPRPRKQTERRAGTVPSAREPAALTAHAPPGRSHQWADAEEIEAQWPVDDEEMPEISPPLPKRLITEENGIGPTPRRADPPSNDDPHPPAPELNGNGGRPALPRRQRQQNLAPQLRGEPLLPDWAEYPEPEEEDSAERVRDTMSAFQRGTRQAREADPGVES</sequence>
<dbReference type="Gene3D" id="3.30.565.10">
    <property type="entry name" value="Histidine kinase-like ATPase, C-terminal domain"/>
    <property type="match status" value="1"/>
</dbReference>
<keyword evidence="4" id="KW-0808">Transferase</keyword>
<gene>
    <name evidence="9" type="ORF">GCM10010171_58270</name>
</gene>
<evidence type="ECO:0000256" key="4">
    <source>
        <dbReference type="ARBA" id="ARBA00022679"/>
    </source>
</evidence>
<dbReference type="PANTHER" id="PTHR45436">
    <property type="entry name" value="SENSOR HISTIDINE KINASE YKOH"/>
    <property type="match status" value="1"/>
</dbReference>
<protein>
    <recommendedName>
        <fullName evidence="2">histidine kinase</fullName>
        <ecNumber evidence="2">2.7.13.3</ecNumber>
    </recommendedName>
</protein>
<dbReference type="RefSeq" id="WP_308425936.1">
    <property type="nucleotide sequence ID" value="NZ_BMRB01000008.1"/>
</dbReference>
<evidence type="ECO:0000313" key="9">
    <source>
        <dbReference type="EMBL" id="GGS55701.1"/>
    </source>
</evidence>
<evidence type="ECO:0000256" key="6">
    <source>
        <dbReference type="SAM" id="MobiDB-lite"/>
    </source>
</evidence>
<dbReference type="InterPro" id="IPR036890">
    <property type="entry name" value="HATPase_C_sf"/>
</dbReference>
<accession>A0A918GQX4</accession>
<evidence type="ECO:0000256" key="2">
    <source>
        <dbReference type="ARBA" id="ARBA00012438"/>
    </source>
</evidence>
<feature type="compositionally biased region" description="Acidic residues" evidence="6">
    <location>
        <begin position="807"/>
        <end position="816"/>
    </location>
</feature>
<dbReference type="Proteomes" id="UP000660680">
    <property type="component" value="Unassembled WGS sequence"/>
</dbReference>
<evidence type="ECO:0000256" key="1">
    <source>
        <dbReference type="ARBA" id="ARBA00000085"/>
    </source>
</evidence>
<dbReference type="InterPro" id="IPR050428">
    <property type="entry name" value="TCS_sensor_his_kinase"/>
</dbReference>
<feature type="transmembrane region" description="Helical" evidence="7">
    <location>
        <begin position="33"/>
        <end position="57"/>
    </location>
</feature>
<dbReference type="EMBL" id="BMRB01000008">
    <property type="protein sequence ID" value="GGS55701.1"/>
    <property type="molecule type" value="Genomic_DNA"/>
</dbReference>
<dbReference type="Pfam" id="PF02518">
    <property type="entry name" value="HATPase_c"/>
    <property type="match status" value="1"/>
</dbReference>
<dbReference type="GO" id="GO:0000160">
    <property type="term" value="P:phosphorelay signal transduction system"/>
    <property type="evidence" value="ECO:0007669"/>
    <property type="project" value="TreeGrafter"/>
</dbReference>
<keyword evidence="7" id="KW-0472">Membrane</keyword>
<feature type="transmembrane region" description="Helical" evidence="7">
    <location>
        <begin position="345"/>
        <end position="364"/>
    </location>
</feature>
<feature type="region of interest" description="Disordered" evidence="6">
    <location>
        <begin position="673"/>
        <end position="843"/>
    </location>
</feature>
<feature type="compositionally biased region" description="Basic and acidic residues" evidence="6">
    <location>
        <begin position="757"/>
        <end position="768"/>
    </location>
</feature>
<dbReference type="SMART" id="SM00387">
    <property type="entry name" value="HATPase_c"/>
    <property type="match status" value="1"/>
</dbReference>
<keyword evidence="3" id="KW-0597">Phosphoprotein</keyword>
<evidence type="ECO:0000259" key="8">
    <source>
        <dbReference type="SMART" id="SM00387"/>
    </source>
</evidence>
<comment type="catalytic activity">
    <reaction evidence="1">
        <text>ATP + protein L-histidine = ADP + protein N-phospho-L-histidine.</text>
        <dbReference type="EC" id="2.7.13.3"/>
    </reaction>
</comment>
<keyword evidence="7" id="KW-0812">Transmembrane</keyword>
<reference evidence="9" key="1">
    <citation type="journal article" date="2014" name="Int. J. Syst. Evol. Microbiol.">
        <title>Complete genome sequence of Corynebacterium casei LMG S-19264T (=DSM 44701T), isolated from a smear-ripened cheese.</title>
        <authorList>
            <consortium name="US DOE Joint Genome Institute (JGI-PGF)"/>
            <person name="Walter F."/>
            <person name="Albersmeier A."/>
            <person name="Kalinowski J."/>
            <person name="Ruckert C."/>
        </authorList>
    </citation>
    <scope>NUCLEOTIDE SEQUENCE</scope>
    <source>
        <strain evidence="9">JCM 3276</strain>
    </source>
</reference>
<dbReference type="CDD" id="cd00075">
    <property type="entry name" value="HATPase"/>
    <property type="match status" value="1"/>
</dbReference>
<dbReference type="InterPro" id="IPR013587">
    <property type="entry name" value="Nitrate/nitrite_sensing"/>
</dbReference>
<evidence type="ECO:0000256" key="5">
    <source>
        <dbReference type="ARBA" id="ARBA00022777"/>
    </source>
</evidence>